<organism evidence="1 2">
    <name type="scientific">Mythimna loreyi</name>
    <dbReference type="NCBI Taxonomy" id="667449"/>
    <lineage>
        <taxon>Eukaryota</taxon>
        <taxon>Metazoa</taxon>
        <taxon>Ecdysozoa</taxon>
        <taxon>Arthropoda</taxon>
        <taxon>Hexapoda</taxon>
        <taxon>Insecta</taxon>
        <taxon>Pterygota</taxon>
        <taxon>Neoptera</taxon>
        <taxon>Endopterygota</taxon>
        <taxon>Lepidoptera</taxon>
        <taxon>Glossata</taxon>
        <taxon>Ditrysia</taxon>
        <taxon>Noctuoidea</taxon>
        <taxon>Noctuidae</taxon>
        <taxon>Noctuinae</taxon>
        <taxon>Hadenini</taxon>
        <taxon>Mythimna</taxon>
    </lineage>
</organism>
<name>A0ACC2Q1I2_9NEOP</name>
<protein>
    <submittedName>
        <fullName evidence="1">Uncharacterized protein</fullName>
    </submittedName>
</protein>
<dbReference type="EMBL" id="CM056807">
    <property type="protein sequence ID" value="KAJ8705670.1"/>
    <property type="molecule type" value="Genomic_DNA"/>
</dbReference>
<sequence length="114" mass="12078">MGVMTPMTPVKSTAQDLLIADKVQVLSGSVTLISSAATGTSSLEAVTRERGCVAARFGDLAVVGVYLSPNRPLADLHDSPGEWNAFVVGFDLLPEVVCGELNITDLAWSFQLRN</sequence>
<evidence type="ECO:0000313" key="1">
    <source>
        <dbReference type="EMBL" id="KAJ8705670.1"/>
    </source>
</evidence>
<accession>A0ACC2Q1I2</accession>
<comment type="caution">
    <text evidence="1">The sequence shown here is derived from an EMBL/GenBank/DDBJ whole genome shotgun (WGS) entry which is preliminary data.</text>
</comment>
<gene>
    <name evidence="1" type="ORF">PYW08_012716</name>
</gene>
<dbReference type="Proteomes" id="UP001231649">
    <property type="component" value="Chromosome 31"/>
</dbReference>
<proteinExistence type="predicted"/>
<keyword evidence="2" id="KW-1185">Reference proteome</keyword>
<reference evidence="1" key="1">
    <citation type="submission" date="2023-03" db="EMBL/GenBank/DDBJ databases">
        <title>Chromosome-level genomes of two armyworms, Mythimna separata and Mythimna loreyi, provide insights into the biosynthesis and reception of sex pheromones.</title>
        <authorList>
            <person name="Zhao H."/>
        </authorList>
    </citation>
    <scope>NUCLEOTIDE SEQUENCE</scope>
    <source>
        <strain evidence="1">BeijingLab</strain>
    </source>
</reference>
<evidence type="ECO:0000313" key="2">
    <source>
        <dbReference type="Proteomes" id="UP001231649"/>
    </source>
</evidence>